<keyword evidence="2 10" id="KW-0813">Transport</keyword>
<evidence type="ECO:0000256" key="3">
    <source>
        <dbReference type="ARBA" id="ARBA00022452"/>
    </source>
</evidence>
<dbReference type="Pfam" id="PF07660">
    <property type="entry name" value="STN"/>
    <property type="match status" value="1"/>
</dbReference>
<dbReference type="Pfam" id="PF00593">
    <property type="entry name" value="TonB_dep_Rec_b-barrel"/>
    <property type="match status" value="1"/>
</dbReference>
<dbReference type="InterPro" id="IPR012910">
    <property type="entry name" value="Plug_dom"/>
</dbReference>
<dbReference type="Gene3D" id="2.170.130.10">
    <property type="entry name" value="TonB-dependent receptor, plug domain"/>
    <property type="match status" value="1"/>
</dbReference>
<dbReference type="Gene3D" id="3.55.50.30">
    <property type="match status" value="1"/>
</dbReference>
<keyword evidence="9 10" id="KW-0998">Cell outer membrane</keyword>
<evidence type="ECO:0000256" key="11">
    <source>
        <dbReference type="RuleBase" id="RU003357"/>
    </source>
</evidence>
<dbReference type="SUPFAM" id="SSF56935">
    <property type="entry name" value="Porins"/>
    <property type="match status" value="1"/>
</dbReference>
<name>A0A6B8K9E9_9HYPH</name>
<evidence type="ECO:0000256" key="8">
    <source>
        <dbReference type="ARBA" id="ARBA00023136"/>
    </source>
</evidence>
<keyword evidence="5 10" id="KW-0812">Transmembrane</keyword>
<evidence type="ECO:0000313" key="14">
    <source>
        <dbReference type="Proteomes" id="UP000309061"/>
    </source>
</evidence>
<keyword evidence="8 10" id="KW-0472">Membrane</keyword>
<dbReference type="GO" id="GO:0044718">
    <property type="term" value="P:siderophore transmembrane transport"/>
    <property type="evidence" value="ECO:0007669"/>
    <property type="project" value="TreeGrafter"/>
</dbReference>
<dbReference type="InterPro" id="IPR011662">
    <property type="entry name" value="Secretin/TonB_short_N"/>
</dbReference>
<reference evidence="13 14" key="1">
    <citation type="submission" date="2019-11" db="EMBL/GenBank/DDBJ databases">
        <title>The genome sequence of Methylocystis heyeri.</title>
        <authorList>
            <person name="Oshkin I.Y."/>
            <person name="Miroshnikov K."/>
            <person name="Dedysh S.N."/>
        </authorList>
    </citation>
    <scope>NUCLEOTIDE SEQUENCE [LARGE SCALE GENOMIC DNA]</scope>
    <source>
        <strain evidence="13 14">H2</strain>
    </source>
</reference>
<dbReference type="InterPro" id="IPR036942">
    <property type="entry name" value="Beta-barrel_TonB_sf"/>
</dbReference>
<dbReference type="GO" id="GO:0015344">
    <property type="term" value="F:siderophore uptake transmembrane transporter activity"/>
    <property type="evidence" value="ECO:0007669"/>
    <property type="project" value="TreeGrafter"/>
</dbReference>
<dbReference type="Pfam" id="PF07715">
    <property type="entry name" value="Plug"/>
    <property type="match status" value="1"/>
</dbReference>
<dbReference type="Proteomes" id="UP000309061">
    <property type="component" value="Chromosome"/>
</dbReference>
<keyword evidence="14" id="KW-1185">Reference proteome</keyword>
<dbReference type="OrthoDB" id="9760333at2"/>
<dbReference type="InterPro" id="IPR037066">
    <property type="entry name" value="Plug_dom_sf"/>
</dbReference>
<comment type="similarity">
    <text evidence="10 11">Belongs to the TonB-dependent receptor family.</text>
</comment>
<evidence type="ECO:0000256" key="10">
    <source>
        <dbReference type="PROSITE-ProRule" id="PRU01360"/>
    </source>
</evidence>
<dbReference type="EMBL" id="CP046052">
    <property type="protein sequence ID" value="QGM44337.1"/>
    <property type="molecule type" value="Genomic_DNA"/>
</dbReference>
<evidence type="ECO:0000256" key="2">
    <source>
        <dbReference type="ARBA" id="ARBA00022448"/>
    </source>
</evidence>
<dbReference type="PANTHER" id="PTHR30069">
    <property type="entry name" value="TONB-DEPENDENT OUTER MEMBRANE RECEPTOR"/>
    <property type="match status" value="1"/>
</dbReference>
<evidence type="ECO:0000259" key="12">
    <source>
        <dbReference type="SMART" id="SM00965"/>
    </source>
</evidence>
<keyword evidence="7 11" id="KW-0798">TonB box</keyword>
<gene>
    <name evidence="13" type="ORF">H2LOC_000710</name>
</gene>
<keyword evidence="4" id="KW-0406">Ion transport</keyword>
<keyword evidence="13" id="KW-0675">Receptor</keyword>
<dbReference type="GO" id="GO:0009279">
    <property type="term" value="C:cell outer membrane"/>
    <property type="evidence" value="ECO:0007669"/>
    <property type="project" value="UniProtKB-SubCell"/>
</dbReference>
<evidence type="ECO:0000256" key="4">
    <source>
        <dbReference type="ARBA" id="ARBA00022496"/>
    </source>
</evidence>
<evidence type="ECO:0000256" key="9">
    <source>
        <dbReference type="ARBA" id="ARBA00023237"/>
    </source>
</evidence>
<comment type="subcellular location">
    <subcellularLocation>
        <location evidence="1 10">Cell outer membrane</location>
        <topology evidence="1 10">Multi-pass membrane protein</topology>
    </subcellularLocation>
</comment>
<dbReference type="InterPro" id="IPR000531">
    <property type="entry name" value="Beta-barrel_TonB"/>
</dbReference>
<organism evidence="13 14">
    <name type="scientific">Methylocystis heyeri</name>
    <dbReference type="NCBI Taxonomy" id="391905"/>
    <lineage>
        <taxon>Bacteria</taxon>
        <taxon>Pseudomonadati</taxon>
        <taxon>Pseudomonadota</taxon>
        <taxon>Alphaproteobacteria</taxon>
        <taxon>Hyphomicrobiales</taxon>
        <taxon>Methylocystaceae</taxon>
        <taxon>Methylocystis</taxon>
    </lineage>
</organism>
<dbReference type="PROSITE" id="PS52016">
    <property type="entry name" value="TONB_DEPENDENT_REC_3"/>
    <property type="match status" value="1"/>
</dbReference>
<dbReference type="AlphaFoldDB" id="A0A6B8K9E9"/>
<keyword evidence="4" id="KW-0410">Iron transport</keyword>
<accession>A0A6B8K9E9</accession>
<protein>
    <submittedName>
        <fullName evidence="13">TonB-dependent receptor plug domain-containing protein</fullName>
    </submittedName>
</protein>
<feature type="domain" description="Secretin/TonB short N-terminal" evidence="12">
    <location>
        <begin position="71"/>
        <end position="123"/>
    </location>
</feature>
<evidence type="ECO:0000313" key="13">
    <source>
        <dbReference type="EMBL" id="QGM44337.1"/>
    </source>
</evidence>
<dbReference type="Gene3D" id="2.40.170.20">
    <property type="entry name" value="TonB-dependent receptor, beta-barrel domain"/>
    <property type="match status" value="1"/>
</dbReference>
<keyword evidence="6" id="KW-0408">Iron</keyword>
<sequence>MEAGMAETGKYSKRRGKRAATATAIGFFIAGPSALAIDSSPAKAHIATQAYQIPAGPVPDALNRLADESGSQLLYDAALTRHMKTAGVSGKHTLDTALHELLAGTGLTYKVDAGRQSVSIMLAQAATQTQSDASGAHALPPIEIQAAQRRAATSAPAQGDHSRDISQPAGAAAVVDNVAVQRATTNDTASLLRDIPGASVFTAGGVSGMPVLDGLADDRLHVTVSGIPIIAACANHMNPPLSYIDPSHVGKITVYTGVVPVSAGGDSIGGAIQVDPPAPVFAAPGQMLLTKGEAGTYYRSNGSALGGNLSATAATENFSITYNGSFAQSQNYRAGANFHLFGPAFLTPPSTFPITRLGNLTPWLAGNEVGSTDYQSQNHDISLAFRHENHLVTADVAFQHIPYQDYPNQRMDMTENRSIQGNVRYNGEFDWGKLDGQVYHQTVRHIMDFGEDKQYFYGSLRTVVAPGMPMDTKAENTGAKLTSSINISDKHVLRLGGEFQLYRYWEWWPPSPVVLPKGWAMGGMAPDTFININNGQRDRFDLFGEVESRWNSEWTTLVGVRSDVVVMNAGPVHGYNKAYDTPLYPVTNFNNADRGYTDPNWNATALATYTPSPTQSYTFGYSMKTRSPNLYERYTWSNSLMAMEMIGWFGDGNFYIGNLGLQPETAHTASFTADWHSVDNSLGLKFTPYFTYVSNYIDVQRCPPWVCGTSAMNNLTGTTGFVSLQFINQNARLFGGDLSGHALLAKDTPFGDFLAKGTLSYVNGQNTVTGGNLYQMMPVNSKLSLEQKWGGWTNAIEGQFVGAKKNVDQVRNEVKTGGYALFNLRTSYEWNNVRIDLGIENLFNTFYYLPLGGAYVGYGATMSGPLPIAPPWGIAVPGMGRSFYVATNVKF</sequence>
<dbReference type="KEGG" id="mhey:H2LOC_000710"/>
<dbReference type="InterPro" id="IPR039426">
    <property type="entry name" value="TonB-dep_rcpt-like"/>
</dbReference>
<evidence type="ECO:0000256" key="6">
    <source>
        <dbReference type="ARBA" id="ARBA00023004"/>
    </source>
</evidence>
<evidence type="ECO:0000256" key="7">
    <source>
        <dbReference type="ARBA" id="ARBA00023077"/>
    </source>
</evidence>
<evidence type="ECO:0000256" key="1">
    <source>
        <dbReference type="ARBA" id="ARBA00004571"/>
    </source>
</evidence>
<evidence type="ECO:0000256" key="5">
    <source>
        <dbReference type="ARBA" id="ARBA00022692"/>
    </source>
</evidence>
<dbReference type="SMART" id="SM00965">
    <property type="entry name" value="STN"/>
    <property type="match status" value="1"/>
</dbReference>
<proteinExistence type="inferred from homology"/>
<keyword evidence="3 10" id="KW-1134">Transmembrane beta strand</keyword>
<dbReference type="PANTHER" id="PTHR30069:SF49">
    <property type="entry name" value="OUTER MEMBRANE PROTEIN C"/>
    <property type="match status" value="1"/>
</dbReference>